<dbReference type="Proteomes" id="UP000095287">
    <property type="component" value="Unplaced"/>
</dbReference>
<dbReference type="InterPro" id="IPR004868">
    <property type="entry name" value="DNA-dir_DNA_pol_B_mt/vir"/>
</dbReference>
<dbReference type="InterPro" id="IPR036397">
    <property type="entry name" value="RNaseH_sf"/>
</dbReference>
<evidence type="ECO:0000256" key="8">
    <source>
        <dbReference type="ARBA" id="ARBA00049244"/>
    </source>
</evidence>
<feature type="compositionally biased region" description="Low complexity" evidence="9">
    <location>
        <begin position="1"/>
        <end position="11"/>
    </location>
</feature>
<dbReference type="WBParaSite" id="L893_g8725.t1">
    <property type="protein sequence ID" value="L893_g8725.t1"/>
    <property type="gene ID" value="L893_g8725"/>
</dbReference>
<evidence type="ECO:0000256" key="7">
    <source>
        <dbReference type="ARBA" id="ARBA00023125"/>
    </source>
</evidence>
<proteinExistence type="inferred from homology"/>
<keyword evidence="11" id="KW-1185">Reference proteome</keyword>
<accession>A0A1I8ASI3</accession>
<comment type="similarity">
    <text evidence="1">Belongs to the DNA polymerase type-B family.</text>
</comment>
<organism evidence="11 12">
    <name type="scientific">Steinernema glaseri</name>
    <dbReference type="NCBI Taxonomy" id="37863"/>
    <lineage>
        <taxon>Eukaryota</taxon>
        <taxon>Metazoa</taxon>
        <taxon>Ecdysozoa</taxon>
        <taxon>Nematoda</taxon>
        <taxon>Chromadorea</taxon>
        <taxon>Rhabditida</taxon>
        <taxon>Tylenchina</taxon>
        <taxon>Panagrolaimomorpha</taxon>
        <taxon>Strongyloidoidea</taxon>
        <taxon>Steinernematidae</taxon>
        <taxon>Steinernema</taxon>
    </lineage>
</organism>
<dbReference type="SUPFAM" id="SSF53098">
    <property type="entry name" value="Ribonuclease H-like"/>
    <property type="match status" value="1"/>
</dbReference>
<dbReference type="GO" id="GO:0006281">
    <property type="term" value="P:DNA repair"/>
    <property type="evidence" value="ECO:0007669"/>
    <property type="project" value="UniProtKB-ARBA"/>
</dbReference>
<evidence type="ECO:0000259" key="10">
    <source>
        <dbReference type="Pfam" id="PF03175"/>
    </source>
</evidence>
<keyword evidence="3" id="KW-0808">Transferase</keyword>
<evidence type="ECO:0000256" key="2">
    <source>
        <dbReference type="ARBA" id="ARBA00012417"/>
    </source>
</evidence>
<dbReference type="PANTHER" id="PTHR33568:SF3">
    <property type="entry name" value="DNA-DIRECTED DNA POLYMERASE"/>
    <property type="match status" value="1"/>
</dbReference>
<dbReference type="InterPro" id="IPR011335">
    <property type="entry name" value="Restrct_endonuc-II-like"/>
</dbReference>
<evidence type="ECO:0000256" key="3">
    <source>
        <dbReference type="ARBA" id="ARBA00022679"/>
    </source>
</evidence>
<keyword evidence="5" id="KW-0235">DNA replication</keyword>
<reference evidence="12" key="1">
    <citation type="submission" date="2016-11" db="UniProtKB">
        <authorList>
            <consortium name="WormBaseParasite"/>
        </authorList>
    </citation>
    <scope>IDENTIFICATION</scope>
</reference>
<evidence type="ECO:0000313" key="11">
    <source>
        <dbReference type="Proteomes" id="UP000095287"/>
    </source>
</evidence>
<evidence type="ECO:0000256" key="5">
    <source>
        <dbReference type="ARBA" id="ARBA00022705"/>
    </source>
</evidence>
<evidence type="ECO:0000256" key="9">
    <source>
        <dbReference type="SAM" id="MobiDB-lite"/>
    </source>
</evidence>
<name>A0A1I8ASI3_9BILA</name>
<dbReference type="Gene3D" id="3.40.960.10">
    <property type="entry name" value="VSR Endonuclease"/>
    <property type="match status" value="1"/>
</dbReference>
<evidence type="ECO:0000256" key="4">
    <source>
        <dbReference type="ARBA" id="ARBA00022695"/>
    </source>
</evidence>
<evidence type="ECO:0000256" key="6">
    <source>
        <dbReference type="ARBA" id="ARBA00022932"/>
    </source>
</evidence>
<sequence length="1041" mass="119376">MSSTSSSTSVSGRPAYRPSGLRKRRAPTSLPKRIEQAGPQNRKRFRSVRPQQSQVEGEEEEDIPLTHPHVQNDVSTPSTSAKQVNPFQEIEGIQTLTFTDDKHKKFLAVVEHLTFVLKKNDNPAELFEKVVTSLIDNIYGRYPNPENKFGFSFSIGKLTKPIYVSLNTREFNTAPVLLRRIEQQAQSAGRERLEDSMELTATIMEPPTGKGHRNKNLCLGPVDPNSKVVYKIYNEDSLCMARAIAVGKLLADREAVKLVQKGTLNKPYNNLSHQITYILTHEGKQKKAALKVLRDARVPTDLDAYGLKHLEDIQRSLTPRYKIHLVKLGSIENNNNNPISWHVPEVTVGKPIYLLRTVIKMPDGTDQGHYDAVSSISALREASYCKGCMKIYTINGDHNCGKKCFRCEVDLEVIGSKGYCTPDGSSTKCQECLYVFESAGCYARHKQLRAGARKNTVCDEKKFCDRCQKSYTVKNTNHRCLRQSYCPLCQLNVDEEHHDCFLKSESAKTVEKLKRASELGRKLYFDVETIQNVFRPDSEEELEYLDKHYVNLIVVHRECPKCEDTPLGRDCEVCGPRRRVFKYKDSEKDPKVTHNRLMYEFVGYLLHKAQQNLTCIAHYGSGFDFTFVLAALLTELDPAAVTVICNGNKITELTVKSHKLRFVDSLNFLYAPLADLPKTFGFADIVEKGHFPFYRNVPELYGETLQCLPDKREYGYTHMTLRRQKEFDEWYVPNLNKPWSFNEIIERYCEDDVKVLRLACRKFSKIFMEISGVFDPFVACSTIAGTVMKHFKINHFRPQTLVHTSEPGVYDGTPQSKLALQYLEYLIQKKDIPIRHKLNGGEYRIETREHKYRVDGYVAEGKKVYEVLGCWWHGHSCANNPQDVILNPADQKAVEKANIVRLLMGERQARTQARKKDIEAAGYTVFDIWECDINRERRENNELDTFMNEVDVSENFLMPRKAFFGGRTGLCQAIYETDLRAKEPEYMYYYDVSFNAIVNIVQLLFLGDLSVPLHLQAWVVPYRQSACQKRQTRCYSTSNDA</sequence>
<feature type="compositionally biased region" description="Polar residues" evidence="9">
    <location>
        <begin position="72"/>
        <end position="81"/>
    </location>
</feature>
<feature type="domain" description="DNA-directed DNA polymerase family B mitochondria/virus" evidence="10">
    <location>
        <begin position="611"/>
        <end position="841"/>
    </location>
</feature>
<dbReference type="SUPFAM" id="SSF52980">
    <property type="entry name" value="Restriction endonuclease-like"/>
    <property type="match status" value="1"/>
</dbReference>
<keyword evidence="6" id="KW-0239">DNA-directed DNA polymerase</keyword>
<dbReference type="GO" id="GO:0006260">
    <property type="term" value="P:DNA replication"/>
    <property type="evidence" value="ECO:0007669"/>
    <property type="project" value="UniProtKB-KW"/>
</dbReference>
<feature type="region of interest" description="Disordered" evidence="9">
    <location>
        <begin position="1"/>
        <end position="81"/>
    </location>
</feature>
<evidence type="ECO:0000313" key="12">
    <source>
        <dbReference type="WBParaSite" id="L893_g8725.t1"/>
    </source>
</evidence>
<evidence type="ECO:0000256" key="1">
    <source>
        <dbReference type="ARBA" id="ARBA00005755"/>
    </source>
</evidence>
<dbReference type="Pfam" id="PF03175">
    <property type="entry name" value="DNA_pol_B_2"/>
    <property type="match status" value="1"/>
</dbReference>
<dbReference type="Gene3D" id="3.30.420.10">
    <property type="entry name" value="Ribonuclease H-like superfamily/Ribonuclease H"/>
    <property type="match status" value="1"/>
</dbReference>
<dbReference type="PANTHER" id="PTHR33568">
    <property type="entry name" value="DNA POLYMERASE"/>
    <property type="match status" value="1"/>
</dbReference>
<dbReference type="GO" id="GO:0003677">
    <property type="term" value="F:DNA binding"/>
    <property type="evidence" value="ECO:0007669"/>
    <property type="project" value="UniProtKB-KW"/>
</dbReference>
<protein>
    <recommendedName>
        <fullName evidence="2">DNA-directed DNA polymerase</fullName>
        <ecNumber evidence="2">2.7.7.7</ecNumber>
    </recommendedName>
</protein>
<comment type="catalytic activity">
    <reaction evidence="8">
        <text>DNA(n) + a 2'-deoxyribonucleoside 5'-triphosphate = DNA(n+1) + diphosphate</text>
        <dbReference type="Rhea" id="RHEA:22508"/>
        <dbReference type="Rhea" id="RHEA-COMP:17339"/>
        <dbReference type="Rhea" id="RHEA-COMP:17340"/>
        <dbReference type="ChEBI" id="CHEBI:33019"/>
        <dbReference type="ChEBI" id="CHEBI:61560"/>
        <dbReference type="ChEBI" id="CHEBI:173112"/>
        <dbReference type="EC" id="2.7.7.7"/>
    </reaction>
</comment>
<keyword evidence="4" id="KW-0548">Nucleotidyltransferase</keyword>
<dbReference type="AlphaFoldDB" id="A0A1I8ASI3"/>
<keyword evidence="7" id="KW-0238">DNA-binding</keyword>
<dbReference type="GO" id="GO:0003887">
    <property type="term" value="F:DNA-directed DNA polymerase activity"/>
    <property type="evidence" value="ECO:0007669"/>
    <property type="project" value="UniProtKB-KW"/>
</dbReference>
<dbReference type="InterPro" id="IPR012337">
    <property type="entry name" value="RNaseH-like_sf"/>
</dbReference>
<dbReference type="GO" id="GO:0000166">
    <property type="term" value="F:nucleotide binding"/>
    <property type="evidence" value="ECO:0007669"/>
    <property type="project" value="InterPro"/>
</dbReference>
<dbReference type="EC" id="2.7.7.7" evidence="2"/>